<keyword evidence="2" id="KW-1185">Reference proteome</keyword>
<evidence type="ECO:0000313" key="2">
    <source>
        <dbReference type="Proteomes" id="UP000694843"/>
    </source>
</evidence>
<evidence type="ECO:0000313" key="3">
    <source>
        <dbReference type="RefSeq" id="XP_047738092.1"/>
    </source>
</evidence>
<proteinExistence type="predicted"/>
<protein>
    <submittedName>
        <fullName evidence="3">Uncharacterized protein LOC108671334</fullName>
    </submittedName>
</protein>
<name>A0A979FNN1_HYAAZ</name>
<feature type="region of interest" description="Disordered" evidence="1">
    <location>
        <begin position="334"/>
        <end position="357"/>
    </location>
</feature>
<dbReference type="KEGG" id="hazt:108671334"/>
<feature type="compositionally biased region" description="Low complexity" evidence="1">
    <location>
        <begin position="334"/>
        <end position="349"/>
    </location>
</feature>
<reference evidence="3" key="1">
    <citation type="submission" date="2025-08" db="UniProtKB">
        <authorList>
            <consortium name="RefSeq"/>
        </authorList>
    </citation>
    <scope>IDENTIFICATION</scope>
    <source>
        <tissue evidence="3">Whole organism</tissue>
    </source>
</reference>
<dbReference type="InterPro" id="IPR016024">
    <property type="entry name" value="ARM-type_fold"/>
</dbReference>
<organism evidence="2 3">
    <name type="scientific">Hyalella azteca</name>
    <name type="common">Amphipod</name>
    <dbReference type="NCBI Taxonomy" id="294128"/>
    <lineage>
        <taxon>Eukaryota</taxon>
        <taxon>Metazoa</taxon>
        <taxon>Ecdysozoa</taxon>
        <taxon>Arthropoda</taxon>
        <taxon>Crustacea</taxon>
        <taxon>Multicrustacea</taxon>
        <taxon>Malacostraca</taxon>
        <taxon>Eumalacostraca</taxon>
        <taxon>Peracarida</taxon>
        <taxon>Amphipoda</taxon>
        <taxon>Senticaudata</taxon>
        <taxon>Talitrida</taxon>
        <taxon>Talitroidea</taxon>
        <taxon>Hyalellidae</taxon>
        <taxon>Hyalella</taxon>
    </lineage>
</organism>
<feature type="region of interest" description="Disordered" evidence="1">
    <location>
        <begin position="945"/>
        <end position="965"/>
    </location>
</feature>
<dbReference type="GeneID" id="108671334"/>
<dbReference type="Proteomes" id="UP000694843">
    <property type="component" value="Unplaced"/>
</dbReference>
<accession>A0A979FNN1</accession>
<feature type="region of interest" description="Disordered" evidence="1">
    <location>
        <begin position="418"/>
        <end position="438"/>
    </location>
</feature>
<feature type="region of interest" description="Disordered" evidence="1">
    <location>
        <begin position="1628"/>
        <end position="1657"/>
    </location>
</feature>
<evidence type="ECO:0000256" key="1">
    <source>
        <dbReference type="SAM" id="MobiDB-lite"/>
    </source>
</evidence>
<feature type="region of interest" description="Disordered" evidence="1">
    <location>
        <begin position="1208"/>
        <end position="1237"/>
    </location>
</feature>
<gene>
    <name evidence="3" type="primary">LOC108671334</name>
</gene>
<feature type="region of interest" description="Disordered" evidence="1">
    <location>
        <begin position="717"/>
        <end position="738"/>
    </location>
</feature>
<feature type="compositionally biased region" description="Basic and acidic residues" evidence="1">
    <location>
        <begin position="1634"/>
        <end position="1645"/>
    </location>
</feature>
<dbReference type="RefSeq" id="XP_047738092.1">
    <property type="nucleotide sequence ID" value="XM_047882136.1"/>
</dbReference>
<sequence>MSCVGAAAAASGRQLQPSRCLLLLHPQLLRSLLCASLRCDETEKQWSRKAESVLLVLLSSEHTMGDALWRRLCFNISVVWPLASALTDTFGAPLLNVRLAFTAACTSEHDIRSSNQIELLCDLQSLYHRTDAVRWEAFARLTERLRTADARSAGGHYRASLAPDLFLFPPVPLVPDHHHIQVQPQQVLRLTELLNLSTRLAMTSSLAGGAEQQDERMVSAMWRQLSYLSQHPDHCTVLLSTTPLHCYTHVLTLMMTEERHRFSFRDAGCCLEVLRNCVAHKPACRRALAADTQAIELVARASFLLADDHQALQHGAVLLFMLLCEPHIIYSTRTSSNTSSSARSQHSSTPGVSSDMASFASMEDSSTGVHMNLPAVPHIISRKLHLPFLHSVLSAEDCAVFDHNRVFVNDLMSIRDPATSRPPLNREQSSRSHLGSPENIFASNERTVEAIERAPEPSVNDVRCLLKEACRPALVIQELLSDAENDGCSELVQGFFKMVWSVCSAGSITKVRLEVDYSSNFSEFFTMTGKEKILFESMLPELTLKGLLLDVDNGTNLKVVKKKLCLIENCLTVHLKPCIYTFSHTQERNSKSIENRTPFTPFMLSESWWLVLGKFMTKNVPSTIAEQQLFCHAVAVLSLVLQGLLTTDSLASESSVVSGLTSVLLMPHSVICSTLLTAGTRDWSESASAADQVWFRVFTSLVSLILLLTRRDKLPGVEAPGDQQQAHPQAEESPARSPGERLGAVLSKVFSNVIQKALFKNPFSLGVLCCSSACLARLAAAGWLAAPDAASSVLRQSIALLTWLSEGRSHSNEAFLGRCSTLHAAVTLCHTLAHTPHMQQVLPSLTTPPDAAHRQRRPRLPWLPVTLSHRDRVVRSSGWLSLAALAKRPAALNFLLRSAHGRVEIWDALFTCITSEHRPVSERTAACLFFAHLVAVLPALAAGEGVGQGPEDSNPDEGTDDPLPPLVVDTETQASVNGAAGVLVMAEHHSLYRSLLSTISRPLLLAPPLNPAPCSAFLSPRLLRAVLLLLKNLVALRPRAVSYRIVEEGLVPFIITHIEELCTALCSPAAGSCAESSSVWTSCLQSGAGLLVALQHPCLTSSARDSSLPDALMLLLSSDKWPGDACVTAVLELLSVLTDWRGDGDFCGNFDPVQNSRHNERNPSPAGDEEKLQHHYWGCLRVVSMLESQHGNLFVPLIRALHVTSQKPKSSTMGSPSNLSTSWNSVTPDATSSSNPALEQCYSTAPASWEEANIDYCARCRQIMSRVGVEKSRLVLSSSASCFVTLLVSGLLQYRCLGTHGTAPPLLVLTNALDEPMMLSSGETVYAGYELARHLIHLISMIFSPLASNVPPSTLSTKPDCAAKKCSCRHAETWHGAQYMECLSQLAVVSECARYACRHLGLILWPPLIKPLEELPVIIQKKSVHLTANLLTDKDTRIAASQVCRCLRLLTNVLSVSDDARNHKRKESPSVNCVHPVGNHNEGYKSPRNLAGAVGGDINVNLQLGARGNLSKAAINGARNASAREHSDGHQVFSRPGDAWDGEGDDLEKLVLPLIHQMWLPSLHTPQLLRHVLLLLVACTGRTLVTEGMLHSSALQWSLLSPQRSSRPLLTCVAHLALQNVNNFLKNLPSRASKRPDKAAQRREQSSPSTPSPTPFVRGANTTLLGGWVPVPDSTTLLALYVLTHCARAPEGASAIAKLGGLVNSLIRACGACSPDGCDIQEAVLKLLLLLSLHPGPRALIVKCPDWVRCLHSGLTIGGSPLNPSALRLLTSLTAAPGAVSSILAHGGLLKDLVEALSELCAYDDETDDADQLDGSRAVLVQYSAGYCLLVLLWALAASGHRALLPLRRLGALPLMRHLQETLREQSEVLNKLIFLLNE</sequence>
<dbReference type="SUPFAM" id="SSF48371">
    <property type="entry name" value="ARM repeat"/>
    <property type="match status" value="1"/>
</dbReference>